<dbReference type="Pfam" id="PF01812">
    <property type="entry name" value="5-FTHF_cyc-lig"/>
    <property type="match status" value="1"/>
</dbReference>
<dbReference type="SUPFAM" id="SSF100950">
    <property type="entry name" value="NagB/RpiA/CoA transferase-like"/>
    <property type="match status" value="1"/>
</dbReference>
<keyword evidence="5" id="KW-0479">Metal-binding</keyword>
<dbReference type="InterPro" id="IPR002698">
    <property type="entry name" value="FTHF_cligase"/>
</dbReference>
<feature type="binding site" evidence="4">
    <location>
        <position position="59"/>
    </location>
    <ligand>
        <name>substrate</name>
    </ligand>
</feature>
<feature type="binding site" evidence="4">
    <location>
        <begin position="139"/>
        <end position="147"/>
    </location>
    <ligand>
        <name>ATP</name>
        <dbReference type="ChEBI" id="CHEBI:30616"/>
    </ligand>
</feature>
<dbReference type="GO" id="GO:0035999">
    <property type="term" value="P:tetrahydrofolate interconversion"/>
    <property type="evidence" value="ECO:0007669"/>
    <property type="project" value="TreeGrafter"/>
</dbReference>
<feature type="binding site" evidence="4">
    <location>
        <begin position="8"/>
        <end position="12"/>
    </location>
    <ligand>
        <name>ATP</name>
        <dbReference type="ChEBI" id="CHEBI:30616"/>
    </ligand>
</feature>
<organism evidence="7 8">
    <name type="scientific">Amphritea atlantica</name>
    <dbReference type="NCBI Taxonomy" id="355243"/>
    <lineage>
        <taxon>Bacteria</taxon>
        <taxon>Pseudomonadati</taxon>
        <taxon>Pseudomonadota</taxon>
        <taxon>Gammaproteobacteria</taxon>
        <taxon>Oceanospirillales</taxon>
        <taxon>Oceanospirillaceae</taxon>
        <taxon>Amphritea</taxon>
    </lineage>
</organism>
<comment type="catalytic activity">
    <reaction evidence="5">
        <text>(6S)-5-formyl-5,6,7,8-tetrahydrofolate + ATP = (6R)-5,10-methenyltetrahydrofolate + ADP + phosphate</text>
        <dbReference type="Rhea" id="RHEA:10488"/>
        <dbReference type="ChEBI" id="CHEBI:30616"/>
        <dbReference type="ChEBI" id="CHEBI:43474"/>
        <dbReference type="ChEBI" id="CHEBI:57455"/>
        <dbReference type="ChEBI" id="CHEBI:57457"/>
        <dbReference type="ChEBI" id="CHEBI:456216"/>
        <dbReference type="EC" id="6.3.3.2"/>
    </reaction>
</comment>
<evidence type="ECO:0000256" key="4">
    <source>
        <dbReference type="PIRSR" id="PIRSR006806-1"/>
    </source>
</evidence>
<dbReference type="Gene3D" id="3.40.50.10420">
    <property type="entry name" value="NagB/RpiA/CoA transferase-like"/>
    <property type="match status" value="1"/>
</dbReference>
<dbReference type="EMBL" id="FOGB01000011">
    <property type="protein sequence ID" value="SEQ93284.1"/>
    <property type="molecule type" value="Genomic_DNA"/>
</dbReference>
<evidence type="ECO:0000313" key="8">
    <source>
        <dbReference type="Proteomes" id="UP000198749"/>
    </source>
</evidence>
<proteinExistence type="inferred from homology"/>
<dbReference type="InterPro" id="IPR024185">
    <property type="entry name" value="FTHF_cligase-like_sf"/>
</dbReference>
<keyword evidence="5" id="KW-0460">Magnesium</keyword>
<dbReference type="GO" id="GO:0030272">
    <property type="term" value="F:5-formyltetrahydrofolate cyclo-ligase activity"/>
    <property type="evidence" value="ECO:0007669"/>
    <property type="project" value="UniProtKB-EC"/>
</dbReference>
<gene>
    <name evidence="7" type="ORF">SAMN03080615_03305</name>
</gene>
<comment type="cofactor">
    <cofactor evidence="5">
        <name>Mg(2+)</name>
        <dbReference type="ChEBI" id="CHEBI:18420"/>
    </cofactor>
</comment>
<keyword evidence="3 4" id="KW-0067">ATP-binding</keyword>
<dbReference type="PANTHER" id="PTHR23407">
    <property type="entry name" value="ATPASE INHIBITOR/5-FORMYLTETRAHYDROFOLATE CYCLO-LIGASE"/>
    <property type="match status" value="1"/>
</dbReference>
<evidence type="ECO:0000313" key="7">
    <source>
        <dbReference type="EMBL" id="SEQ93284.1"/>
    </source>
</evidence>
<dbReference type="AlphaFoldDB" id="A0A1H9K2F2"/>
<dbReference type="NCBIfam" id="TIGR02727">
    <property type="entry name" value="MTHFS_bact"/>
    <property type="match status" value="1"/>
</dbReference>
<feature type="compositionally biased region" description="Basic residues" evidence="6">
    <location>
        <begin position="10"/>
        <end position="20"/>
    </location>
</feature>
<evidence type="ECO:0000256" key="3">
    <source>
        <dbReference type="ARBA" id="ARBA00022840"/>
    </source>
</evidence>
<feature type="binding site" evidence="4">
    <location>
        <position position="54"/>
    </location>
    <ligand>
        <name>substrate</name>
    </ligand>
</feature>
<dbReference type="PANTHER" id="PTHR23407:SF1">
    <property type="entry name" value="5-FORMYLTETRAHYDROFOLATE CYCLO-LIGASE"/>
    <property type="match status" value="1"/>
</dbReference>
<dbReference type="Proteomes" id="UP000198749">
    <property type="component" value="Unassembled WGS sequence"/>
</dbReference>
<evidence type="ECO:0000256" key="2">
    <source>
        <dbReference type="ARBA" id="ARBA00022741"/>
    </source>
</evidence>
<dbReference type="OrthoDB" id="9801938at2"/>
<evidence type="ECO:0000256" key="1">
    <source>
        <dbReference type="ARBA" id="ARBA00010638"/>
    </source>
</evidence>
<dbReference type="GO" id="GO:0009396">
    <property type="term" value="P:folic acid-containing compound biosynthetic process"/>
    <property type="evidence" value="ECO:0007669"/>
    <property type="project" value="TreeGrafter"/>
</dbReference>
<evidence type="ECO:0000256" key="5">
    <source>
        <dbReference type="RuleBase" id="RU361279"/>
    </source>
</evidence>
<feature type="region of interest" description="Disordered" evidence="6">
    <location>
        <begin position="1"/>
        <end position="28"/>
    </location>
</feature>
<comment type="similarity">
    <text evidence="1 5">Belongs to the 5-formyltetrahydrofolate cyclo-ligase family.</text>
</comment>
<dbReference type="RefSeq" id="WP_091360439.1">
    <property type="nucleotide sequence ID" value="NZ_AP025284.1"/>
</dbReference>
<dbReference type="InterPro" id="IPR037171">
    <property type="entry name" value="NagB/RpiA_transferase-like"/>
</dbReference>
<dbReference type="PIRSF" id="PIRSF006806">
    <property type="entry name" value="FTHF_cligase"/>
    <property type="match status" value="1"/>
</dbReference>
<evidence type="ECO:0000256" key="6">
    <source>
        <dbReference type="SAM" id="MobiDB-lite"/>
    </source>
</evidence>
<keyword evidence="2 4" id="KW-0547">Nucleotide-binding</keyword>
<dbReference type="EC" id="6.3.3.2" evidence="5"/>
<name>A0A1H9K2F2_9GAMM</name>
<dbReference type="GO" id="GO:0046872">
    <property type="term" value="F:metal ion binding"/>
    <property type="evidence" value="ECO:0007669"/>
    <property type="project" value="UniProtKB-KW"/>
</dbReference>
<reference evidence="8" key="1">
    <citation type="submission" date="2016-10" db="EMBL/GenBank/DDBJ databases">
        <authorList>
            <person name="Varghese N."/>
            <person name="Submissions S."/>
        </authorList>
    </citation>
    <scope>NUCLEOTIDE SEQUENCE [LARGE SCALE GENOMIC DNA]</scope>
    <source>
        <strain evidence="8">DSM 18887</strain>
    </source>
</reference>
<keyword evidence="8" id="KW-1185">Reference proteome</keyword>
<accession>A0A1H9K2F2</accession>
<protein>
    <recommendedName>
        <fullName evidence="5">5-formyltetrahydrofolate cyclo-ligase</fullName>
        <ecNumber evidence="5">6.3.3.2</ecNumber>
    </recommendedName>
</protein>
<keyword evidence="7" id="KW-0436">Ligase</keyword>
<sequence>MNKATDFKQNLRRQMRKARRSLTPAQQRQHAHGLLATLRRLTQFRRSRTIALYLASDGEISAEQVIDYCRKRGKQCFLPVLHPVRHNRLWFIEYKKETVLTKNIYGIKEPSVIRAPRRPAWALDLVLLPLVAFDDEGGRLGMGGGYYDRTFAFKQSWRKDRGTRLIGLAHDLQKVDQLTTESWDIPLEGVATEQRFYNAAQ</sequence>
<dbReference type="GO" id="GO:0005524">
    <property type="term" value="F:ATP binding"/>
    <property type="evidence" value="ECO:0007669"/>
    <property type="project" value="UniProtKB-KW"/>
</dbReference>
<dbReference type="STRING" id="355243.SAMN03080615_03305"/>